<reference evidence="11" key="1">
    <citation type="submission" date="2021-11" db="EMBL/GenBank/DDBJ databases">
        <title>A Novel Adlercreutzia Species, isolated from a Allomyrina dichotoma larva feces.</title>
        <authorList>
            <person name="Suh M.K."/>
        </authorList>
    </citation>
    <scope>NUCLEOTIDE SEQUENCE</scope>
    <source>
        <strain evidence="11">JBNU-10</strain>
    </source>
</reference>
<dbReference type="Gene3D" id="3.30.70.20">
    <property type="match status" value="2"/>
</dbReference>
<evidence type="ECO:0000256" key="2">
    <source>
        <dbReference type="ARBA" id="ARBA00022485"/>
    </source>
</evidence>
<keyword evidence="2" id="KW-0004">4Fe-4S</keyword>
<name>A0ABS9WH14_9ACTN</name>
<dbReference type="InterPro" id="IPR011886">
    <property type="entry name" value="NapH_MauN"/>
</dbReference>
<feature type="domain" description="4Fe-4S ferredoxin-type" evidence="10">
    <location>
        <begin position="258"/>
        <end position="287"/>
    </location>
</feature>
<accession>A0ABS9WH14</accession>
<dbReference type="InterPro" id="IPR017896">
    <property type="entry name" value="4Fe4S_Fe-S-bd"/>
</dbReference>
<dbReference type="PROSITE" id="PS00198">
    <property type="entry name" value="4FE4S_FER_1"/>
    <property type="match status" value="1"/>
</dbReference>
<evidence type="ECO:0000256" key="6">
    <source>
        <dbReference type="ARBA" id="ARBA00023004"/>
    </source>
</evidence>
<dbReference type="NCBIfam" id="TIGR02163">
    <property type="entry name" value="napH"/>
    <property type="match status" value="1"/>
</dbReference>
<feature type="region of interest" description="Disordered" evidence="8">
    <location>
        <begin position="290"/>
        <end position="316"/>
    </location>
</feature>
<comment type="caution">
    <text evidence="11">The sequence shown here is derived from an EMBL/GenBank/DDBJ whole genome shotgun (WGS) entry which is preliminary data.</text>
</comment>
<keyword evidence="4" id="KW-0677">Repeat</keyword>
<evidence type="ECO:0000256" key="1">
    <source>
        <dbReference type="ARBA" id="ARBA00022448"/>
    </source>
</evidence>
<keyword evidence="9" id="KW-0472">Membrane</keyword>
<dbReference type="Pfam" id="PF12801">
    <property type="entry name" value="Fer4_5"/>
    <property type="match status" value="2"/>
</dbReference>
<evidence type="ECO:0000259" key="10">
    <source>
        <dbReference type="PROSITE" id="PS51379"/>
    </source>
</evidence>
<keyword evidence="7" id="KW-0411">Iron-sulfur</keyword>
<dbReference type="PANTHER" id="PTHR30176">
    <property type="entry name" value="FERREDOXIN-TYPE PROTEIN NAPH"/>
    <property type="match status" value="1"/>
</dbReference>
<keyword evidence="3" id="KW-0479">Metal-binding</keyword>
<dbReference type="PROSITE" id="PS51379">
    <property type="entry name" value="4FE4S_FER_2"/>
    <property type="match status" value="2"/>
</dbReference>
<keyword evidence="6" id="KW-0408">Iron</keyword>
<evidence type="ECO:0000256" key="8">
    <source>
        <dbReference type="SAM" id="MobiDB-lite"/>
    </source>
</evidence>
<dbReference type="SUPFAM" id="SSF54862">
    <property type="entry name" value="4Fe-4S ferredoxins"/>
    <property type="match status" value="1"/>
</dbReference>
<keyword evidence="9" id="KW-1133">Transmembrane helix</keyword>
<dbReference type="InterPro" id="IPR051684">
    <property type="entry name" value="Electron_Trans/Redox"/>
</dbReference>
<feature type="compositionally biased region" description="Low complexity" evidence="8">
    <location>
        <begin position="292"/>
        <end position="316"/>
    </location>
</feature>
<feature type="transmembrane region" description="Helical" evidence="9">
    <location>
        <begin position="20"/>
        <end position="41"/>
    </location>
</feature>
<dbReference type="Pfam" id="PF13237">
    <property type="entry name" value="Fer4_10"/>
    <property type="match status" value="1"/>
</dbReference>
<feature type="transmembrane region" description="Helical" evidence="9">
    <location>
        <begin position="89"/>
        <end position="107"/>
    </location>
</feature>
<feature type="transmembrane region" description="Helical" evidence="9">
    <location>
        <begin position="148"/>
        <end position="166"/>
    </location>
</feature>
<evidence type="ECO:0000256" key="4">
    <source>
        <dbReference type="ARBA" id="ARBA00022737"/>
    </source>
</evidence>
<keyword evidence="9" id="KW-0812">Transmembrane</keyword>
<feature type="transmembrane region" description="Helical" evidence="9">
    <location>
        <begin position="178"/>
        <end position="200"/>
    </location>
</feature>
<evidence type="ECO:0000313" key="12">
    <source>
        <dbReference type="Proteomes" id="UP001430755"/>
    </source>
</evidence>
<gene>
    <name evidence="11" type="ORF">LPT13_04155</name>
</gene>
<evidence type="ECO:0000256" key="9">
    <source>
        <dbReference type="SAM" id="Phobius"/>
    </source>
</evidence>
<organism evidence="11 12">
    <name type="scientific">Adlercreutzia faecimuris</name>
    <dbReference type="NCBI Taxonomy" id="2897341"/>
    <lineage>
        <taxon>Bacteria</taxon>
        <taxon>Bacillati</taxon>
        <taxon>Actinomycetota</taxon>
        <taxon>Coriobacteriia</taxon>
        <taxon>Eggerthellales</taxon>
        <taxon>Eggerthellaceae</taxon>
        <taxon>Adlercreutzia</taxon>
    </lineage>
</organism>
<evidence type="ECO:0000256" key="5">
    <source>
        <dbReference type="ARBA" id="ARBA00022982"/>
    </source>
</evidence>
<dbReference type="PANTHER" id="PTHR30176:SF3">
    <property type="entry name" value="FERREDOXIN-TYPE PROTEIN NAPH"/>
    <property type="match status" value="1"/>
</dbReference>
<sequence>MVRGTRPRRGIGRVTAVRRVVQCAALVLFCLPLVAAGWGLAGGFAGGDAAVPTPAEGVFYGSLASSSVGGVTLLDPLAALQVAAASRELAPALLVGVLPVVAAYGLIRGRAFCGWVCPVNLLGEAADWLRARLGIEVRERAVPRHAKLGVAAGVVALSAVAGVPVFESFNPVGAVNRGLLFGALAGVWTLAAVLACDVLWGRRVWCRALCPMGGVYEALGRMGQVNVAIDHDACTRCGRCEAVCPADPAILAPAVDGADAIVRAGDCMACGACVDACPADALRFRLGRPRRPAAAGAPSPAAADAAPPAPAGAGTE</sequence>
<keyword evidence="5" id="KW-0249">Electron transport</keyword>
<dbReference type="Proteomes" id="UP001430755">
    <property type="component" value="Unassembled WGS sequence"/>
</dbReference>
<dbReference type="InterPro" id="IPR017900">
    <property type="entry name" value="4Fe4S_Fe_S_CS"/>
</dbReference>
<protein>
    <submittedName>
        <fullName evidence="11">NapH/MauN family ferredoxin-type protein</fullName>
    </submittedName>
</protein>
<evidence type="ECO:0000313" key="11">
    <source>
        <dbReference type="EMBL" id="MCI2241546.1"/>
    </source>
</evidence>
<evidence type="ECO:0000256" key="3">
    <source>
        <dbReference type="ARBA" id="ARBA00022723"/>
    </source>
</evidence>
<proteinExistence type="predicted"/>
<dbReference type="RefSeq" id="WP_242163815.1">
    <property type="nucleotide sequence ID" value="NZ_JAJMLW010000001.1"/>
</dbReference>
<dbReference type="EMBL" id="JAJMLW010000001">
    <property type="protein sequence ID" value="MCI2241546.1"/>
    <property type="molecule type" value="Genomic_DNA"/>
</dbReference>
<evidence type="ECO:0000256" key="7">
    <source>
        <dbReference type="ARBA" id="ARBA00023014"/>
    </source>
</evidence>
<keyword evidence="12" id="KW-1185">Reference proteome</keyword>
<keyword evidence="1" id="KW-0813">Transport</keyword>
<feature type="domain" description="4Fe-4S ferredoxin-type" evidence="10">
    <location>
        <begin position="225"/>
        <end position="254"/>
    </location>
</feature>